<dbReference type="SUPFAM" id="SSF52087">
    <property type="entry name" value="CRAL/TRIO domain"/>
    <property type="match status" value="1"/>
</dbReference>
<dbReference type="InterPro" id="IPR036865">
    <property type="entry name" value="CRAL-TRIO_dom_sf"/>
</dbReference>
<dbReference type="GO" id="GO:0071944">
    <property type="term" value="C:cell periphery"/>
    <property type="evidence" value="ECO:0007669"/>
    <property type="project" value="UniProtKB-ARBA"/>
</dbReference>
<gene>
    <name evidence="3" type="ORF">LCER1_G002346</name>
</gene>
<dbReference type="InterPro" id="IPR036273">
    <property type="entry name" value="CRAL/TRIO_N_dom_sf"/>
</dbReference>
<dbReference type="SMART" id="SM00516">
    <property type="entry name" value="SEC14"/>
    <property type="match status" value="1"/>
</dbReference>
<evidence type="ECO:0000313" key="3">
    <source>
        <dbReference type="EMBL" id="TVY57448.1"/>
    </source>
</evidence>
<dbReference type="GO" id="GO:0008289">
    <property type="term" value="F:lipid binding"/>
    <property type="evidence" value="ECO:0007669"/>
    <property type="project" value="UniProtKB-ARBA"/>
</dbReference>
<dbReference type="InterPro" id="IPR001251">
    <property type="entry name" value="CRAL-TRIO_dom"/>
</dbReference>
<dbReference type="PANTHER" id="PTHR45824:SF29">
    <property type="entry name" value="GH16843P"/>
    <property type="match status" value="1"/>
</dbReference>
<feature type="region of interest" description="Disordered" evidence="1">
    <location>
        <begin position="351"/>
        <end position="383"/>
    </location>
</feature>
<reference evidence="3 4" key="1">
    <citation type="submission" date="2018-05" db="EMBL/GenBank/DDBJ databases">
        <title>Whole genome sequencing for identification of molecular markers to develop diagnostic detection tools for the regulated plant pathogen Lachnellula willkommii.</title>
        <authorList>
            <person name="Giroux E."/>
            <person name="Bilodeau G."/>
        </authorList>
    </citation>
    <scope>NUCLEOTIDE SEQUENCE [LARGE SCALE GENOMIC DNA]</scope>
    <source>
        <strain evidence="3 4">CBS 625.97</strain>
    </source>
</reference>
<dbReference type="Gene3D" id="3.40.525.10">
    <property type="entry name" value="CRAL-TRIO lipid binding domain"/>
    <property type="match status" value="1"/>
</dbReference>
<dbReference type="PANTHER" id="PTHR45824">
    <property type="entry name" value="GH16843P"/>
    <property type="match status" value="1"/>
</dbReference>
<evidence type="ECO:0000313" key="4">
    <source>
        <dbReference type="Proteomes" id="UP000481288"/>
    </source>
</evidence>
<dbReference type="InterPro" id="IPR011074">
    <property type="entry name" value="CRAL/TRIO_N_dom"/>
</dbReference>
<sequence length="383" mass="42576">MAAVSVPNGEAQLEKKLADVSLGEDKTNATTGTATSTQSSSVAASLREKTAGPLKTPIVDPVESAVPNPPATPTADQQAKYESLLETVKSWEEVPSTTGKNGPVTESEIMWLSRECLLRYLRATKWHTADAAKRILGTLTWRREYGVEGLTADEISPENETGKQLILGYDIAARPCQYLNPGRQNTEPSPRQVQHLVFMVEQSIQLMVPGQETLALLINFKSSKSKSNTAPGIGQGREVLNILQTHYPERLGRALIINVPWVVWGFFKLITPFIDPLTKEKLKFNDNMRQHVPPQQLWKEFQGDLDFEYDHDVYWPALIKLCEEKHSEQRARWVKAGKHYGESEMYLRGGDAPSVGSALGKETDVAPDDTLEKGKEAEVPVKE</sequence>
<dbReference type="CDD" id="cd00170">
    <property type="entry name" value="SEC14"/>
    <property type="match status" value="1"/>
</dbReference>
<feature type="compositionally biased region" description="Basic and acidic residues" evidence="1">
    <location>
        <begin position="370"/>
        <end position="383"/>
    </location>
</feature>
<dbReference type="EMBL" id="QGMG01000092">
    <property type="protein sequence ID" value="TVY57448.1"/>
    <property type="molecule type" value="Genomic_DNA"/>
</dbReference>
<dbReference type="OrthoDB" id="75724at2759"/>
<feature type="region of interest" description="Disordered" evidence="1">
    <location>
        <begin position="1"/>
        <end position="78"/>
    </location>
</feature>
<dbReference type="GO" id="GO:0008526">
    <property type="term" value="F:phosphatidylinositol transfer activity"/>
    <property type="evidence" value="ECO:0007669"/>
    <property type="project" value="TreeGrafter"/>
</dbReference>
<evidence type="ECO:0000256" key="1">
    <source>
        <dbReference type="SAM" id="MobiDB-lite"/>
    </source>
</evidence>
<dbReference type="Pfam" id="PF00650">
    <property type="entry name" value="CRAL_TRIO"/>
    <property type="match status" value="1"/>
</dbReference>
<dbReference type="PROSITE" id="PS50191">
    <property type="entry name" value="CRAL_TRIO"/>
    <property type="match status" value="1"/>
</dbReference>
<dbReference type="FunFam" id="3.40.525.10:FF:000013">
    <property type="entry name" value="Phosphatidylinositol transfer protein PDR16"/>
    <property type="match status" value="1"/>
</dbReference>
<name>A0A7D8Z0J0_9HELO</name>
<dbReference type="AlphaFoldDB" id="A0A7D8Z0J0"/>
<keyword evidence="4" id="KW-1185">Reference proteome</keyword>
<dbReference type="SMART" id="SM01100">
    <property type="entry name" value="CRAL_TRIO_N"/>
    <property type="match status" value="1"/>
</dbReference>
<organism evidence="3 4">
    <name type="scientific">Lachnellula cervina</name>
    <dbReference type="NCBI Taxonomy" id="1316786"/>
    <lineage>
        <taxon>Eukaryota</taxon>
        <taxon>Fungi</taxon>
        <taxon>Dikarya</taxon>
        <taxon>Ascomycota</taxon>
        <taxon>Pezizomycotina</taxon>
        <taxon>Leotiomycetes</taxon>
        <taxon>Helotiales</taxon>
        <taxon>Lachnaceae</taxon>
        <taxon>Lachnellula</taxon>
    </lineage>
</organism>
<feature type="domain" description="CRAL-TRIO" evidence="2">
    <location>
        <begin position="154"/>
        <end position="309"/>
    </location>
</feature>
<comment type="caution">
    <text evidence="3">The sequence shown here is derived from an EMBL/GenBank/DDBJ whole genome shotgun (WGS) entry which is preliminary data.</text>
</comment>
<dbReference type="SUPFAM" id="SSF46938">
    <property type="entry name" value="CRAL/TRIO N-terminal domain"/>
    <property type="match status" value="1"/>
</dbReference>
<feature type="compositionally biased region" description="Basic and acidic residues" evidence="1">
    <location>
        <begin position="12"/>
        <end position="27"/>
    </location>
</feature>
<accession>A0A7D8Z0J0</accession>
<dbReference type="Proteomes" id="UP000481288">
    <property type="component" value="Unassembled WGS sequence"/>
</dbReference>
<evidence type="ECO:0000259" key="2">
    <source>
        <dbReference type="PROSITE" id="PS50191"/>
    </source>
</evidence>
<proteinExistence type="predicted"/>
<feature type="compositionally biased region" description="Low complexity" evidence="1">
    <location>
        <begin position="28"/>
        <end position="45"/>
    </location>
</feature>
<protein>
    <submittedName>
        <fullName evidence="3">CRAL-TRIO domain-containing protein</fullName>
    </submittedName>
</protein>
<dbReference type="Pfam" id="PF03765">
    <property type="entry name" value="CRAL_TRIO_N"/>
    <property type="match status" value="1"/>
</dbReference>
<dbReference type="InterPro" id="IPR052578">
    <property type="entry name" value="PI_Transfer_CRAL-TRIO"/>
</dbReference>